<dbReference type="Pfam" id="PF12854">
    <property type="entry name" value="PPR_1"/>
    <property type="match status" value="1"/>
</dbReference>
<keyword evidence="5" id="KW-1185">Reference proteome</keyword>
<dbReference type="InterPro" id="IPR050872">
    <property type="entry name" value="PPR_P_subfamily"/>
</dbReference>
<reference evidence="4" key="2">
    <citation type="submission" date="2021-03" db="UniProtKB">
        <authorList>
            <consortium name="EnsemblPlants"/>
        </authorList>
    </citation>
    <scope>IDENTIFICATION</scope>
</reference>
<protein>
    <recommendedName>
        <fullName evidence="6">Pentatricopeptide repeat-containing protein</fullName>
    </recommendedName>
</protein>
<sequence length="92" mass="10357">MKQMEITGVVPNYVTYCILMDGLCDAQRLSEAVDIFSLLIAKELQDVYAYNIMIKGFCKEGLLAKADELLKNMEDNGCFPDECPSIQLLEDL</sequence>
<reference evidence="4" key="1">
    <citation type="journal article" date="2017" name="Nature">
        <title>The genome of Chenopodium quinoa.</title>
        <authorList>
            <person name="Jarvis D.E."/>
            <person name="Ho Y.S."/>
            <person name="Lightfoot D.J."/>
            <person name="Schmoeckel S.M."/>
            <person name="Li B."/>
            <person name="Borm T.J.A."/>
            <person name="Ohyanagi H."/>
            <person name="Mineta K."/>
            <person name="Michell C.T."/>
            <person name="Saber N."/>
            <person name="Kharbatia N.M."/>
            <person name="Rupper R.R."/>
            <person name="Sharp A.R."/>
            <person name="Dally N."/>
            <person name="Boughton B.A."/>
            <person name="Woo Y.H."/>
            <person name="Gao G."/>
            <person name="Schijlen E.G.W.M."/>
            <person name="Guo X."/>
            <person name="Momin A.A."/>
            <person name="Negrao S."/>
            <person name="Al-Babili S."/>
            <person name="Gehring C."/>
            <person name="Roessner U."/>
            <person name="Jung C."/>
            <person name="Murphy K."/>
            <person name="Arold S.T."/>
            <person name="Gojobori T."/>
            <person name="van der Linden C.G."/>
            <person name="van Loo E.N."/>
            <person name="Jellen E.N."/>
            <person name="Maughan P.J."/>
            <person name="Tester M."/>
        </authorList>
    </citation>
    <scope>NUCLEOTIDE SEQUENCE [LARGE SCALE GENOMIC DNA]</scope>
    <source>
        <strain evidence="4">cv. PI 614886</strain>
    </source>
</reference>
<dbReference type="Pfam" id="PF13041">
    <property type="entry name" value="PPR_2"/>
    <property type="match status" value="1"/>
</dbReference>
<dbReference type="Gramene" id="AUR62000669-RA">
    <property type="protein sequence ID" value="AUR62000669-RA:cds"/>
    <property type="gene ID" value="AUR62000669"/>
</dbReference>
<feature type="repeat" description="PPR" evidence="3">
    <location>
        <begin position="46"/>
        <end position="80"/>
    </location>
</feature>
<evidence type="ECO:0000256" key="1">
    <source>
        <dbReference type="ARBA" id="ARBA00007626"/>
    </source>
</evidence>
<dbReference type="PROSITE" id="PS51375">
    <property type="entry name" value="PPR"/>
    <property type="match status" value="1"/>
</dbReference>
<dbReference type="Gene3D" id="1.25.40.10">
    <property type="entry name" value="Tetratricopeptide repeat domain"/>
    <property type="match status" value="1"/>
</dbReference>
<accession>A0A803KNR3</accession>
<comment type="similarity">
    <text evidence="1">Belongs to the PPR family. P subfamily.</text>
</comment>
<dbReference type="PANTHER" id="PTHR46128">
    <property type="entry name" value="MITOCHONDRIAL GROUP I INTRON SPLICING FACTOR CCM1"/>
    <property type="match status" value="1"/>
</dbReference>
<evidence type="ECO:0000256" key="2">
    <source>
        <dbReference type="ARBA" id="ARBA00022737"/>
    </source>
</evidence>
<evidence type="ECO:0008006" key="6">
    <source>
        <dbReference type="Google" id="ProtNLM"/>
    </source>
</evidence>
<evidence type="ECO:0000313" key="4">
    <source>
        <dbReference type="EnsemblPlants" id="AUR62000669-RA:cds"/>
    </source>
</evidence>
<keyword evidence="2" id="KW-0677">Repeat</keyword>
<dbReference type="InterPro" id="IPR002885">
    <property type="entry name" value="PPR_rpt"/>
</dbReference>
<evidence type="ECO:0000256" key="3">
    <source>
        <dbReference type="PROSITE-ProRule" id="PRU00708"/>
    </source>
</evidence>
<dbReference type="AlphaFoldDB" id="A0A803KNR3"/>
<dbReference type="OMA" id="HMLDEVY"/>
<proteinExistence type="inferred from homology"/>
<dbReference type="Proteomes" id="UP000596660">
    <property type="component" value="Unplaced"/>
</dbReference>
<dbReference type="NCBIfam" id="TIGR00756">
    <property type="entry name" value="PPR"/>
    <property type="match status" value="2"/>
</dbReference>
<dbReference type="PANTHER" id="PTHR46128:SF358">
    <property type="entry name" value="TETRATRICOPEPTIDE REPEAT (TPR)-LIKE SUPERFAMILY PROTEIN"/>
    <property type="match status" value="1"/>
</dbReference>
<dbReference type="InterPro" id="IPR011990">
    <property type="entry name" value="TPR-like_helical_dom_sf"/>
</dbReference>
<dbReference type="EnsemblPlants" id="AUR62000669-RA">
    <property type="protein sequence ID" value="AUR62000669-RA:cds"/>
    <property type="gene ID" value="AUR62000669"/>
</dbReference>
<name>A0A803KNR3_CHEQI</name>
<organism evidence="4 5">
    <name type="scientific">Chenopodium quinoa</name>
    <name type="common">Quinoa</name>
    <dbReference type="NCBI Taxonomy" id="63459"/>
    <lineage>
        <taxon>Eukaryota</taxon>
        <taxon>Viridiplantae</taxon>
        <taxon>Streptophyta</taxon>
        <taxon>Embryophyta</taxon>
        <taxon>Tracheophyta</taxon>
        <taxon>Spermatophyta</taxon>
        <taxon>Magnoliopsida</taxon>
        <taxon>eudicotyledons</taxon>
        <taxon>Gunneridae</taxon>
        <taxon>Pentapetalae</taxon>
        <taxon>Caryophyllales</taxon>
        <taxon>Chenopodiaceae</taxon>
        <taxon>Chenopodioideae</taxon>
        <taxon>Atripliceae</taxon>
        <taxon>Chenopodium</taxon>
    </lineage>
</organism>
<evidence type="ECO:0000313" key="5">
    <source>
        <dbReference type="Proteomes" id="UP000596660"/>
    </source>
</evidence>